<dbReference type="PANTHER" id="PTHR43297">
    <property type="entry name" value="OLIGOPEPTIDE TRANSPORT ATP-BINDING PROTEIN APPD"/>
    <property type="match status" value="1"/>
</dbReference>
<dbReference type="RefSeq" id="WP_250198850.1">
    <property type="nucleotide sequence ID" value="NZ_CP097636.1"/>
</dbReference>
<dbReference type="GO" id="GO:0005524">
    <property type="term" value="F:ATP binding"/>
    <property type="evidence" value="ECO:0007669"/>
    <property type="project" value="UniProtKB-KW"/>
</dbReference>
<dbReference type="InterPro" id="IPR050388">
    <property type="entry name" value="ABC_Ni/Peptide_Import"/>
</dbReference>
<evidence type="ECO:0000256" key="4">
    <source>
        <dbReference type="ARBA" id="ARBA00022475"/>
    </source>
</evidence>
<comment type="similarity">
    <text evidence="2">Belongs to the ABC transporter superfamily.</text>
</comment>
<evidence type="ECO:0000313" key="9">
    <source>
        <dbReference type="EMBL" id="URI10645.1"/>
    </source>
</evidence>
<feature type="domain" description="ABC transporter" evidence="8">
    <location>
        <begin position="8"/>
        <end position="256"/>
    </location>
</feature>
<dbReference type="InterPro" id="IPR027417">
    <property type="entry name" value="P-loop_NTPase"/>
</dbReference>
<dbReference type="SMART" id="SM00382">
    <property type="entry name" value="AAA"/>
    <property type="match status" value="1"/>
</dbReference>
<keyword evidence="5" id="KW-0547">Nucleotide-binding</keyword>
<accession>A0ABY4SDI4</accession>
<dbReference type="Gene3D" id="3.40.50.300">
    <property type="entry name" value="P-loop containing nucleotide triphosphate hydrolases"/>
    <property type="match status" value="1"/>
</dbReference>
<keyword evidence="7" id="KW-0472">Membrane</keyword>
<keyword evidence="4" id="KW-1003">Cell membrane</keyword>
<keyword evidence="10" id="KW-1185">Reference proteome</keyword>
<evidence type="ECO:0000256" key="7">
    <source>
        <dbReference type="ARBA" id="ARBA00023136"/>
    </source>
</evidence>
<dbReference type="Pfam" id="PF00005">
    <property type="entry name" value="ABC_tran"/>
    <property type="match status" value="1"/>
</dbReference>
<evidence type="ECO:0000256" key="2">
    <source>
        <dbReference type="ARBA" id="ARBA00005417"/>
    </source>
</evidence>
<protein>
    <submittedName>
        <fullName evidence="9">ABC transporter ATP-binding protein</fullName>
    </submittedName>
</protein>
<evidence type="ECO:0000256" key="5">
    <source>
        <dbReference type="ARBA" id="ARBA00022741"/>
    </source>
</evidence>
<evidence type="ECO:0000259" key="8">
    <source>
        <dbReference type="PROSITE" id="PS50893"/>
    </source>
</evidence>
<dbReference type="CDD" id="cd03257">
    <property type="entry name" value="ABC_NikE_OppD_transporters"/>
    <property type="match status" value="1"/>
</dbReference>
<dbReference type="EMBL" id="CP097636">
    <property type="protein sequence ID" value="URI10645.1"/>
    <property type="molecule type" value="Genomic_DNA"/>
</dbReference>
<dbReference type="SUPFAM" id="SSF52540">
    <property type="entry name" value="P-loop containing nucleoside triphosphate hydrolases"/>
    <property type="match status" value="1"/>
</dbReference>
<organism evidence="9 10">
    <name type="scientific">Aquincola tertiaricarbonis</name>
    <dbReference type="NCBI Taxonomy" id="391953"/>
    <lineage>
        <taxon>Bacteria</taxon>
        <taxon>Pseudomonadati</taxon>
        <taxon>Pseudomonadota</taxon>
        <taxon>Betaproteobacteria</taxon>
        <taxon>Burkholderiales</taxon>
        <taxon>Sphaerotilaceae</taxon>
        <taxon>Aquincola</taxon>
    </lineage>
</organism>
<dbReference type="Pfam" id="PF08352">
    <property type="entry name" value="oligo_HPY"/>
    <property type="match status" value="1"/>
</dbReference>
<sequence length="324" mass="35292">MTAPLLEVRHLRVEFPTRRGNLLALDDISFEIRPGEILGVVGESGAGKSLTGAAIIGLLEPPGRIAGGEILLDGKRIDNLPYEQMRAIRGRQIGAIFQDPLTSLNPLYTIGRQLVETIRTHLPLSEAQARERAIQLLRDTGIPAAEARIDQYPHQFSGGMRQRVVIALALAAEPKLIVADEPTTALDVSIQAQIISLLKRICKERGAAVMLVTHDMGVIAETCDRVAVMYAGRVAEIGPVHEVIHRPAHPYTYGLMGSIPAMDEERERLLQIDGSMPRLNAIPTGCAFNPRCPRVFDRCRQERPGLMDAGATRAACWLVQGGAA</sequence>
<dbReference type="InterPro" id="IPR003439">
    <property type="entry name" value="ABC_transporter-like_ATP-bd"/>
</dbReference>
<dbReference type="PANTHER" id="PTHR43297:SF2">
    <property type="entry name" value="DIPEPTIDE TRANSPORT ATP-BINDING PROTEIN DPPD"/>
    <property type="match status" value="1"/>
</dbReference>
<reference evidence="9" key="1">
    <citation type="submission" date="2022-05" db="EMBL/GenBank/DDBJ databases">
        <title>An RpoN-dependent PEP-CTERM gene is involved in floc formation of an Aquincola tertiaricarbonis strain.</title>
        <authorList>
            <person name="Qiu D."/>
            <person name="Xia M."/>
        </authorList>
    </citation>
    <scope>NUCLEOTIDE SEQUENCE</scope>
    <source>
        <strain evidence="9">RN12</strain>
    </source>
</reference>
<dbReference type="Proteomes" id="UP001056201">
    <property type="component" value="Chromosome 2"/>
</dbReference>
<evidence type="ECO:0000256" key="1">
    <source>
        <dbReference type="ARBA" id="ARBA00004417"/>
    </source>
</evidence>
<dbReference type="InterPro" id="IPR017871">
    <property type="entry name" value="ABC_transporter-like_CS"/>
</dbReference>
<dbReference type="PROSITE" id="PS50893">
    <property type="entry name" value="ABC_TRANSPORTER_2"/>
    <property type="match status" value="1"/>
</dbReference>
<dbReference type="InterPro" id="IPR003593">
    <property type="entry name" value="AAA+_ATPase"/>
</dbReference>
<evidence type="ECO:0000256" key="3">
    <source>
        <dbReference type="ARBA" id="ARBA00022448"/>
    </source>
</evidence>
<dbReference type="PROSITE" id="PS00211">
    <property type="entry name" value="ABC_TRANSPORTER_1"/>
    <property type="match status" value="1"/>
</dbReference>
<name>A0ABY4SDI4_AQUTE</name>
<evidence type="ECO:0000313" key="10">
    <source>
        <dbReference type="Proteomes" id="UP001056201"/>
    </source>
</evidence>
<keyword evidence="3" id="KW-0813">Transport</keyword>
<evidence type="ECO:0000256" key="6">
    <source>
        <dbReference type="ARBA" id="ARBA00022840"/>
    </source>
</evidence>
<dbReference type="InterPro" id="IPR013563">
    <property type="entry name" value="Oligopep_ABC_C"/>
</dbReference>
<gene>
    <name evidence="9" type="ORF">MW290_16770</name>
</gene>
<keyword evidence="6 9" id="KW-0067">ATP-binding</keyword>
<proteinExistence type="inferred from homology"/>
<dbReference type="NCBIfam" id="TIGR01727">
    <property type="entry name" value="oligo_HPY"/>
    <property type="match status" value="1"/>
</dbReference>
<comment type="subcellular location">
    <subcellularLocation>
        <location evidence="1">Cell inner membrane</location>
        <topology evidence="1">Peripheral membrane protein</topology>
    </subcellularLocation>
</comment>